<dbReference type="InterPro" id="IPR036388">
    <property type="entry name" value="WH-like_DNA-bd_sf"/>
</dbReference>
<dbReference type="GO" id="GO:0003677">
    <property type="term" value="F:DNA binding"/>
    <property type="evidence" value="ECO:0007669"/>
    <property type="project" value="UniProtKB-KW"/>
</dbReference>
<accession>A0A2T0T1R0</accession>
<reference evidence="5 6" key="1">
    <citation type="submission" date="2018-03" db="EMBL/GenBank/DDBJ databases">
        <title>Genomic Encyclopedia of Archaeal and Bacterial Type Strains, Phase II (KMG-II): from individual species to whole genera.</title>
        <authorList>
            <person name="Goeker M."/>
        </authorList>
    </citation>
    <scope>NUCLEOTIDE SEQUENCE [LARGE SCALE GENOMIC DNA]</scope>
    <source>
        <strain evidence="5 6">DSM 44720</strain>
    </source>
</reference>
<proteinExistence type="predicted"/>
<dbReference type="CDD" id="cd06170">
    <property type="entry name" value="LuxR_C_like"/>
    <property type="match status" value="1"/>
</dbReference>
<dbReference type="SMART" id="SM00421">
    <property type="entry name" value="HTH_LUXR"/>
    <property type="match status" value="1"/>
</dbReference>
<dbReference type="Pfam" id="PF00196">
    <property type="entry name" value="GerE"/>
    <property type="match status" value="1"/>
</dbReference>
<evidence type="ECO:0000313" key="5">
    <source>
        <dbReference type="EMBL" id="PRY39615.1"/>
    </source>
</evidence>
<dbReference type="InterPro" id="IPR016032">
    <property type="entry name" value="Sig_transdc_resp-reg_C-effctor"/>
</dbReference>
<gene>
    <name evidence="5" type="ORF">CLV43_107199</name>
</gene>
<keyword evidence="3" id="KW-0804">Transcription</keyword>
<dbReference type="GO" id="GO:0006355">
    <property type="term" value="P:regulation of DNA-templated transcription"/>
    <property type="evidence" value="ECO:0007669"/>
    <property type="project" value="InterPro"/>
</dbReference>
<dbReference type="PROSITE" id="PS50043">
    <property type="entry name" value="HTH_LUXR_2"/>
    <property type="match status" value="1"/>
</dbReference>
<keyword evidence="6" id="KW-1185">Reference proteome</keyword>
<name>A0A2T0T1R0_9PSEU</name>
<evidence type="ECO:0000256" key="1">
    <source>
        <dbReference type="ARBA" id="ARBA00023015"/>
    </source>
</evidence>
<evidence type="ECO:0000313" key="6">
    <source>
        <dbReference type="Proteomes" id="UP000239494"/>
    </source>
</evidence>
<protein>
    <submittedName>
        <fullName evidence="5">Regulatory LuxR family protein</fullName>
    </submittedName>
</protein>
<dbReference type="InterPro" id="IPR011990">
    <property type="entry name" value="TPR-like_helical_dom_sf"/>
</dbReference>
<dbReference type="Gene3D" id="1.10.10.10">
    <property type="entry name" value="Winged helix-like DNA-binding domain superfamily/Winged helix DNA-binding domain"/>
    <property type="match status" value="1"/>
</dbReference>
<comment type="caution">
    <text evidence="5">The sequence shown here is derived from an EMBL/GenBank/DDBJ whole genome shotgun (WGS) entry which is preliminary data.</text>
</comment>
<keyword evidence="1" id="KW-0805">Transcription regulation</keyword>
<evidence type="ECO:0000259" key="4">
    <source>
        <dbReference type="PROSITE" id="PS50043"/>
    </source>
</evidence>
<dbReference type="Gene3D" id="1.25.40.10">
    <property type="entry name" value="Tetratricopeptide repeat domain"/>
    <property type="match status" value="1"/>
</dbReference>
<organism evidence="5 6">
    <name type="scientific">Umezawaea tangerina</name>
    <dbReference type="NCBI Taxonomy" id="84725"/>
    <lineage>
        <taxon>Bacteria</taxon>
        <taxon>Bacillati</taxon>
        <taxon>Actinomycetota</taxon>
        <taxon>Actinomycetes</taxon>
        <taxon>Pseudonocardiales</taxon>
        <taxon>Pseudonocardiaceae</taxon>
        <taxon>Umezawaea</taxon>
    </lineage>
</organism>
<dbReference type="InterPro" id="IPR000792">
    <property type="entry name" value="Tscrpt_reg_LuxR_C"/>
</dbReference>
<evidence type="ECO:0000256" key="2">
    <source>
        <dbReference type="ARBA" id="ARBA00023125"/>
    </source>
</evidence>
<dbReference type="PRINTS" id="PR00038">
    <property type="entry name" value="HTHLUXR"/>
</dbReference>
<keyword evidence="2" id="KW-0238">DNA-binding</keyword>
<dbReference type="Proteomes" id="UP000239494">
    <property type="component" value="Unassembled WGS sequence"/>
</dbReference>
<dbReference type="OrthoDB" id="134933at2"/>
<dbReference type="RefSeq" id="WP_106189539.1">
    <property type="nucleotide sequence ID" value="NZ_PVTF01000007.1"/>
</dbReference>
<sequence>MYTAKNTALHHTLAELRRCLVLLHAKHGNHAVIQRLASGLGRLEIDAADLPGPRRGPADAVLPDAGGTTAPWLHVVHEGEDGEPAKWALLDDQVEDALEYLELAIRDRADEVPVELTMMLARLRLRLSPATALQQVPVLAEAMREGRLHGRGLLWFVRFLVLHGRADDVAEGLARLVERMDELDEHSRAELVSTRMWAAYSHPELARGLPPVPSGPDRAPVEVDVPVRAATALTDLIGRELDDAATDAERVLKEADPSEEPGEPVREALHTLLYLEKLGSVKSWCDTFLTEGPEASGAPEWRRELAVVRAQAALRTGDLPAAREYARFALEGIGPGTSGADIGMALGTLVRASTAMGKFAEAAETLELGVPQHLYRVQHGLQHYLFAKGCHHLATRQLPAALNDFLSCGELVVEWKVDSPGILPWRTGAAEVYLLLGNQAKARELVDEQLALPVAGPSPSRGTALRIKAATVRSRRRSQLLHQALDELQAAGAQLEVARVLADLSRLHHELGERDRARVTIRRAWWLAKDCQAEPLCDELIPDRNRRAIGRPEGTEAEVGLAALSDAERRVAGLAALGHTNREIANKLYVTTSTVEQHLTKAYRKLNVTHRRSLPAVLRNDVISTA</sequence>
<dbReference type="SUPFAM" id="SSF46894">
    <property type="entry name" value="C-terminal effector domain of the bipartite response regulators"/>
    <property type="match status" value="1"/>
</dbReference>
<dbReference type="PANTHER" id="PTHR44688">
    <property type="entry name" value="DNA-BINDING TRANSCRIPTIONAL ACTIVATOR DEVR_DOSR"/>
    <property type="match status" value="1"/>
</dbReference>
<dbReference type="SUPFAM" id="SSF48452">
    <property type="entry name" value="TPR-like"/>
    <property type="match status" value="1"/>
</dbReference>
<dbReference type="AlphaFoldDB" id="A0A2T0T1R0"/>
<dbReference type="EMBL" id="PVTF01000007">
    <property type="protein sequence ID" value="PRY39615.1"/>
    <property type="molecule type" value="Genomic_DNA"/>
</dbReference>
<dbReference type="PANTHER" id="PTHR44688:SF16">
    <property type="entry name" value="DNA-BINDING TRANSCRIPTIONAL ACTIVATOR DEVR_DOSR"/>
    <property type="match status" value="1"/>
</dbReference>
<evidence type="ECO:0000256" key="3">
    <source>
        <dbReference type="ARBA" id="ARBA00023163"/>
    </source>
</evidence>
<feature type="domain" description="HTH luxR-type" evidence="4">
    <location>
        <begin position="557"/>
        <end position="622"/>
    </location>
</feature>